<evidence type="ECO:0000256" key="1">
    <source>
        <dbReference type="SAM" id="MobiDB-lite"/>
    </source>
</evidence>
<feature type="non-terminal residue" evidence="2">
    <location>
        <position position="64"/>
    </location>
</feature>
<gene>
    <name evidence="2" type="ORF">CPELLU_LOCUS13236</name>
</gene>
<dbReference type="EMBL" id="CAJVQA010013799">
    <property type="protein sequence ID" value="CAG8726944.1"/>
    <property type="molecule type" value="Genomic_DNA"/>
</dbReference>
<feature type="region of interest" description="Disordered" evidence="1">
    <location>
        <begin position="35"/>
        <end position="64"/>
    </location>
</feature>
<name>A0A9N9NDA2_9GLOM</name>
<accession>A0A9N9NDA2</accession>
<feature type="compositionally biased region" description="Basic and acidic residues" evidence="1">
    <location>
        <begin position="35"/>
        <end position="48"/>
    </location>
</feature>
<feature type="compositionally biased region" description="Basic and acidic residues" evidence="1">
    <location>
        <begin position="55"/>
        <end position="64"/>
    </location>
</feature>
<evidence type="ECO:0000313" key="2">
    <source>
        <dbReference type="EMBL" id="CAG8726944.1"/>
    </source>
</evidence>
<proteinExistence type="predicted"/>
<reference evidence="2" key="1">
    <citation type="submission" date="2021-06" db="EMBL/GenBank/DDBJ databases">
        <authorList>
            <person name="Kallberg Y."/>
            <person name="Tangrot J."/>
            <person name="Rosling A."/>
        </authorList>
    </citation>
    <scope>NUCLEOTIDE SEQUENCE</scope>
    <source>
        <strain evidence="2">FL966</strain>
    </source>
</reference>
<dbReference type="Proteomes" id="UP000789759">
    <property type="component" value="Unassembled WGS sequence"/>
</dbReference>
<sequence length="64" mass="7463">MVSKKSEVITKTPEVQIELLVSNKYNIYIDKKELKKEKKESNEVKSDNDNNSSNFEKEILNESD</sequence>
<dbReference type="AlphaFoldDB" id="A0A9N9NDA2"/>
<organism evidence="2 3">
    <name type="scientific">Cetraspora pellucida</name>
    <dbReference type="NCBI Taxonomy" id="1433469"/>
    <lineage>
        <taxon>Eukaryota</taxon>
        <taxon>Fungi</taxon>
        <taxon>Fungi incertae sedis</taxon>
        <taxon>Mucoromycota</taxon>
        <taxon>Glomeromycotina</taxon>
        <taxon>Glomeromycetes</taxon>
        <taxon>Diversisporales</taxon>
        <taxon>Gigasporaceae</taxon>
        <taxon>Cetraspora</taxon>
    </lineage>
</organism>
<protein>
    <submittedName>
        <fullName evidence="2">15890_t:CDS:1</fullName>
    </submittedName>
</protein>
<keyword evidence="3" id="KW-1185">Reference proteome</keyword>
<evidence type="ECO:0000313" key="3">
    <source>
        <dbReference type="Proteomes" id="UP000789759"/>
    </source>
</evidence>
<comment type="caution">
    <text evidence="2">The sequence shown here is derived from an EMBL/GenBank/DDBJ whole genome shotgun (WGS) entry which is preliminary data.</text>
</comment>